<dbReference type="Pfam" id="PF08713">
    <property type="entry name" value="DNA_alkylation"/>
    <property type="match status" value="1"/>
</dbReference>
<reference evidence="1" key="2">
    <citation type="submission" date="2020-09" db="EMBL/GenBank/DDBJ databases">
        <authorList>
            <person name="Sun Q."/>
            <person name="Kim S."/>
        </authorList>
    </citation>
    <scope>NUCLEOTIDE SEQUENCE</scope>
    <source>
        <strain evidence="1">KCTC 42731</strain>
    </source>
</reference>
<name>A0A919BGG7_9GAMM</name>
<dbReference type="PANTHER" id="PTHR34070:SF1">
    <property type="entry name" value="DNA ALKYLATION REPAIR PROTEIN"/>
    <property type="match status" value="1"/>
</dbReference>
<dbReference type="EMBL" id="BNCK01000003">
    <property type="protein sequence ID" value="GHF89918.1"/>
    <property type="molecule type" value="Genomic_DNA"/>
</dbReference>
<dbReference type="Proteomes" id="UP000623842">
    <property type="component" value="Unassembled WGS sequence"/>
</dbReference>
<dbReference type="PANTHER" id="PTHR34070">
    <property type="entry name" value="ARMADILLO-TYPE FOLD"/>
    <property type="match status" value="1"/>
</dbReference>
<dbReference type="CDD" id="cd06561">
    <property type="entry name" value="AlkD_like"/>
    <property type="match status" value="1"/>
</dbReference>
<protein>
    <recommendedName>
        <fullName evidence="3">DNA alkylation repair protein</fullName>
    </recommendedName>
</protein>
<gene>
    <name evidence="1" type="ORF">GCM10017161_17360</name>
</gene>
<evidence type="ECO:0008006" key="3">
    <source>
        <dbReference type="Google" id="ProtNLM"/>
    </source>
</evidence>
<reference evidence="1" key="1">
    <citation type="journal article" date="2014" name="Int. J. Syst. Evol. Microbiol.">
        <title>Complete genome sequence of Corynebacterium casei LMG S-19264T (=DSM 44701T), isolated from a smear-ripened cheese.</title>
        <authorList>
            <consortium name="US DOE Joint Genome Institute (JGI-PGF)"/>
            <person name="Walter F."/>
            <person name="Albersmeier A."/>
            <person name="Kalinowski J."/>
            <person name="Ruckert C."/>
        </authorList>
    </citation>
    <scope>NUCLEOTIDE SEQUENCE</scope>
    <source>
        <strain evidence="1">KCTC 42731</strain>
    </source>
</reference>
<proteinExistence type="predicted"/>
<dbReference type="AlphaFoldDB" id="A0A919BGG7"/>
<accession>A0A919BGG7</accession>
<evidence type="ECO:0000313" key="2">
    <source>
        <dbReference type="Proteomes" id="UP000623842"/>
    </source>
</evidence>
<keyword evidence="2" id="KW-1185">Reference proteome</keyword>
<dbReference type="InterPro" id="IPR016024">
    <property type="entry name" value="ARM-type_fold"/>
</dbReference>
<evidence type="ECO:0000313" key="1">
    <source>
        <dbReference type="EMBL" id="GHF89918.1"/>
    </source>
</evidence>
<sequence>MPLIQMVLNMMTDDIVAHLQSIANADIAEHSQRFFKTCPGEYGAGDKFLGIRVPVLRNLVKQYKNAELADAIKLLHNEYHEIRLFALLLMVALYQSSKQIEQQKAIFDSYLANTKWINNWDLVDCSAHKILGHYLLDKNREVLFQLAVSNSLWERRIAMMATYTLIKHQQFEQTFALAELLLDDNEDLIHKVAGWMLREVGKIDLAAELRFLDLHYQCMPKTMLRYAIEKLPQSQRKHYLKVSTA</sequence>
<dbReference type="SUPFAM" id="SSF48371">
    <property type="entry name" value="ARM repeat"/>
    <property type="match status" value="1"/>
</dbReference>
<organism evidence="1 2">
    <name type="scientific">Thalassotalea marina</name>
    <dbReference type="NCBI Taxonomy" id="1673741"/>
    <lineage>
        <taxon>Bacteria</taxon>
        <taxon>Pseudomonadati</taxon>
        <taxon>Pseudomonadota</taxon>
        <taxon>Gammaproteobacteria</taxon>
        <taxon>Alteromonadales</taxon>
        <taxon>Colwelliaceae</taxon>
        <taxon>Thalassotalea</taxon>
    </lineage>
</organism>
<dbReference type="InterPro" id="IPR014825">
    <property type="entry name" value="DNA_alkylation"/>
</dbReference>
<comment type="caution">
    <text evidence="1">The sequence shown here is derived from an EMBL/GenBank/DDBJ whole genome shotgun (WGS) entry which is preliminary data.</text>
</comment>
<dbReference type="Gene3D" id="1.25.10.90">
    <property type="match status" value="1"/>
</dbReference>